<dbReference type="Proteomes" id="UP000887575">
    <property type="component" value="Unassembled WGS sequence"/>
</dbReference>
<proteinExistence type="predicted"/>
<keyword evidence="2" id="KW-1185">Reference proteome</keyword>
<dbReference type="WBParaSite" id="MBELARI_LOCUS18443">
    <property type="protein sequence ID" value="MBELARI_LOCUS18443"/>
    <property type="gene ID" value="MBELARI_LOCUS18443"/>
</dbReference>
<evidence type="ECO:0000313" key="3">
    <source>
        <dbReference type="WBParaSite" id="MBELARI_LOCUS18443"/>
    </source>
</evidence>
<evidence type="ECO:0000313" key="2">
    <source>
        <dbReference type="Proteomes" id="UP000887575"/>
    </source>
</evidence>
<feature type="signal peptide" evidence="1">
    <location>
        <begin position="1"/>
        <end position="16"/>
    </location>
</feature>
<evidence type="ECO:0000256" key="1">
    <source>
        <dbReference type="SAM" id="SignalP"/>
    </source>
</evidence>
<name>A0AAF3J618_9BILA</name>
<dbReference type="AlphaFoldDB" id="A0AAF3J618"/>
<keyword evidence="1" id="KW-0732">Signal</keyword>
<protein>
    <submittedName>
        <fullName evidence="3">Uncharacterized protein</fullName>
    </submittedName>
</protein>
<reference evidence="3" key="1">
    <citation type="submission" date="2024-02" db="UniProtKB">
        <authorList>
            <consortium name="WormBaseParasite"/>
        </authorList>
    </citation>
    <scope>IDENTIFICATION</scope>
</reference>
<feature type="chain" id="PRO_5041994569" evidence="1">
    <location>
        <begin position="17"/>
        <end position="314"/>
    </location>
</feature>
<organism evidence="2 3">
    <name type="scientific">Mesorhabditis belari</name>
    <dbReference type="NCBI Taxonomy" id="2138241"/>
    <lineage>
        <taxon>Eukaryota</taxon>
        <taxon>Metazoa</taxon>
        <taxon>Ecdysozoa</taxon>
        <taxon>Nematoda</taxon>
        <taxon>Chromadorea</taxon>
        <taxon>Rhabditida</taxon>
        <taxon>Rhabditina</taxon>
        <taxon>Rhabditomorpha</taxon>
        <taxon>Rhabditoidea</taxon>
        <taxon>Rhabditidae</taxon>
        <taxon>Mesorhabditinae</taxon>
        <taxon>Mesorhabditis</taxon>
    </lineage>
</organism>
<sequence length="314" mass="35504">MKGLIILCTLLTMNLALKCVYDVNQYGYELTKQRRIYTCPSGDNHCVTFRYELNGSHGTKRECGFCPRSGNGQTIPATVTELKGQKVRLMGRMDCCDRDGCNSAKTIVFPDANHLAWIHTDKQIRLNCSGCHFCEKLAIEWDDGSKRAEWGCGCHNKDWIHTCTAEGKKLMRREKTILVELHCSTATATMKFWVILFCLLALYRADNSTPDPNDPNDEEDTEVHLTCINDQNQRGEMHTGDTEYQNQADCGKFSVCKYCAKWHGKNKDGTDLSYWGCGCGTDNNLPFLMMGENCTVGLMTIDFKESHCQLSRLP</sequence>
<accession>A0AAF3J618</accession>
<dbReference type="SUPFAM" id="SSF57302">
    <property type="entry name" value="Snake toxin-like"/>
    <property type="match status" value="1"/>
</dbReference>
<dbReference type="InterPro" id="IPR045860">
    <property type="entry name" value="Snake_toxin-like_sf"/>
</dbReference>